<dbReference type="GO" id="GO:0043565">
    <property type="term" value="F:sequence-specific DNA binding"/>
    <property type="evidence" value="ECO:0007669"/>
    <property type="project" value="InterPro"/>
</dbReference>
<dbReference type="CDD" id="cd00009">
    <property type="entry name" value="AAA"/>
    <property type="match status" value="1"/>
</dbReference>
<dbReference type="HOGENOM" id="CLU_000445_8_12_5"/>
<name>V5SDZ9_9HYPH</name>
<dbReference type="KEGG" id="hni:W911_07070"/>
<organism evidence="8 9">
    <name type="scientific">Hyphomicrobium nitrativorans NL23</name>
    <dbReference type="NCBI Taxonomy" id="1029756"/>
    <lineage>
        <taxon>Bacteria</taxon>
        <taxon>Pseudomonadati</taxon>
        <taxon>Pseudomonadota</taxon>
        <taxon>Alphaproteobacteria</taxon>
        <taxon>Hyphomicrobiales</taxon>
        <taxon>Hyphomicrobiaceae</taxon>
        <taxon>Hyphomicrobium</taxon>
    </lineage>
</organism>
<dbReference type="InterPro" id="IPR003593">
    <property type="entry name" value="AAA+_ATPase"/>
</dbReference>
<reference evidence="8 9" key="1">
    <citation type="journal article" date="2014" name="Genome Announc.">
        <title>Complete Genome Sequence of Hyphomicrobium nitrativorans Strain NL23, a Denitrifying Bacterium Isolated from Biofilm of a Methanol-Fed Denitrification System Treating Seawater at the Montreal Biodome.</title>
        <authorList>
            <person name="Martineau C."/>
            <person name="Villeneuve C."/>
            <person name="Mauffrey F."/>
            <person name="Villemur R."/>
        </authorList>
    </citation>
    <scope>NUCLEOTIDE SEQUENCE [LARGE SCALE GENOMIC DNA]</scope>
    <source>
        <strain evidence="8">NL23</strain>
    </source>
</reference>
<dbReference type="InterPro" id="IPR027417">
    <property type="entry name" value="P-loop_NTPase"/>
</dbReference>
<dbReference type="Pfam" id="PF02954">
    <property type="entry name" value="HTH_8"/>
    <property type="match status" value="1"/>
</dbReference>
<dbReference type="GO" id="GO:0000160">
    <property type="term" value="P:phosphorelay signal transduction system"/>
    <property type="evidence" value="ECO:0007669"/>
    <property type="project" value="UniProtKB-KW"/>
</dbReference>
<keyword evidence="5" id="KW-0010">Activator</keyword>
<dbReference type="GO" id="GO:0005524">
    <property type="term" value="F:ATP binding"/>
    <property type="evidence" value="ECO:0007669"/>
    <property type="project" value="UniProtKB-KW"/>
</dbReference>
<dbReference type="RefSeq" id="WP_023786802.1">
    <property type="nucleotide sequence ID" value="NC_022997.1"/>
</dbReference>
<keyword evidence="6" id="KW-0804">Transcription</keyword>
<dbReference type="Proteomes" id="UP000018542">
    <property type="component" value="Chromosome"/>
</dbReference>
<dbReference type="FunFam" id="3.40.50.300:FF:000006">
    <property type="entry name" value="DNA-binding transcriptional regulator NtrC"/>
    <property type="match status" value="1"/>
</dbReference>
<keyword evidence="3" id="KW-0902">Two-component regulatory system</keyword>
<evidence type="ECO:0000259" key="7">
    <source>
        <dbReference type="PROSITE" id="PS50045"/>
    </source>
</evidence>
<evidence type="ECO:0000256" key="6">
    <source>
        <dbReference type="ARBA" id="ARBA00023163"/>
    </source>
</evidence>
<dbReference type="InterPro" id="IPR002197">
    <property type="entry name" value="HTH_Fis"/>
</dbReference>
<sequence length="653" mass="71049">MNVFGKGKVADRSPEYAHAKRIVDEIARDECDVAEDMSSLIVSSWKRCVSEYKLDRGGHKGPEIVTSNELKRAVDPLDLLRHVARPEIERLMEQVGGSGYVVMLADPNGIALDVLSAAAPDRALRRVGVCPGATWGEEQAGTNGIGTSIASRCAVTIHRSQHFFFNYSGLTCTAAPIFGSDGQVMASLDASSVADLPKEMQPLVRELVSATARRIERRYFLEKNRNRAIVRVEWGLDSHHDGSGLILALDDNGRTIEVQGGGGDHARATNCGALIGNPLSAFMEIAWQDVARSAKSPHVERIGIAHLKGSDRPCFASLIAPARSAGWAPSRRLASGAAGACKLDLDFLAGSDPVMREHVRTIRRLVDKSLPILLYGETGTGKEEFARGIHEVGARSAKPFVVIDCSSIPESLIESELFGYETGTFTGARREGRRGRIAEANGGTLFLDEIGDMPLPLQTRLLRVLAQGEVVPLGAAKPIKVDFNLICASHQDLPKMVSEGTFRQDLYYRIAGIRLELPALRARTDKESVILGALAVEAQKMALGVPPAISPEALKILLAQRWPGNMRELRLALRYALACSGEDEISQDRLPNWLNLGAGDNAPSPVGDVPDAPNLIDALERNRWCISDAACELRVSRQTLYRWIKKENLSRPT</sequence>
<dbReference type="InterPro" id="IPR058031">
    <property type="entry name" value="AAA_lid_NorR"/>
</dbReference>
<accession>V5SDZ9</accession>
<keyword evidence="2" id="KW-0067">ATP-binding</keyword>
<dbReference type="PANTHER" id="PTHR32071">
    <property type="entry name" value="TRANSCRIPTIONAL REGULATORY PROTEIN"/>
    <property type="match status" value="1"/>
</dbReference>
<dbReference type="InterPro" id="IPR029016">
    <property type="entry name" value="GAF-like_dom_sf"/>
</dbReference>
<dbReference type="PROSITE" id="PS50045">
    <property type="entry name" value="SIGMA54_INTERACT_4"/>
    <property type="match status" value="1"/>
</dbReference>
<evidence type="ECO:0000256" key="2">
    <source>
        <dbReference type="ARBA" id="ARBA00022840"/>
    </source>
</evidence>
<dbReference type="Gene3D" id="3.30.450.40">
    <property type="match status" value="1"/>
</dbReference>
<dbReference type="Pfam" id="PF25601">
    <property type="entry name" value="AAA_lid_14"/>
    <property type="match status" value="1"/>
</dbReference>
<dbReference type="Gene3D" id="1.10.8.60">
    <property type="match status" value="1"/>
</dbReference>
<dbReference type="EMBL" id="CP006912">
    <property type="protein sequence ID" value="AHB48184.1"/>
    <property type="molecule type" value="Genomic_DNA"/>
</dbReference>
<keyword evidence="1" id="KW-0547">Nucleotide-binding</keyword>
<dbReference type="SMART" id="SM00382">
    <property type="entry name" value="AAA"/>
    <property type="match status" value="1"/>
</dbReference>
<dbReference type="InterPro" id="IPR002078">
    <property type="entry name" value="Sigma_54_int"/>
</dbReference>
<dbReference type="STRING" id="1029756.W911_07070"/>
<dbReference type="PROSITE" id="PS00675">
    <property type="entry name" value="SIGMA54_INTERACT_1"/>
    <property type="match status" value="1"/>
</dbReference>
<dbReference type="OrthoDB" id="9762726at2"/>
<evidence type="ECO:0000256" key="5">
    <source>
        <dbReference type="ARBA" id="ARBA00023159"/>
    </source>
</evidence>
<dbReference type="PROSITE" id="PS00676">
    <property type="entry name" value="SIGMA54_INTERACT_2"/>
    <property type="match status" value="1"/>
</dbReference>
<dbReference type="InterPro" id="IPR025662">
    <property type="entry name" value="Sigma_54_int_dom_ATP-bd_1"/>
</dbReference>
<dbReference type="GO" id="GO:0006355">
    <property type="term" value="P:regulation of DNA-templated transcription"/>
    <property type="evidence" value="ECO:0007669"/>
    <property type="project" value="InterPro"/>
</dbReference>
<dbReference type="InterPro" id="IPR025943">
    <property type="entry name" value="Sigma_54_int_dom_ATP-bd_2"/>
</dbReference>
<evidence type="ECO:0000313" key="9">
    <source>
        <dbReference type="Proteomes" id="UP000018542"/>
    </source>
</evidence>
<keyword evidence="4" id="KW-0805">Transcription regulation</keyword>
<dbReference type="Gene3D" id="3.40.50.300">
    <property type="entry name" value="P-loop containing nucleotide triphosphate hydrolases"/>
    <property type="match status" value="1"/>
</dbReference>
<evidence type="ECO:0000256" key="1">
    <source>
        <dbReference type="ARBA" id="ARBA00022741"/>
    </source>
</evidence>
<evidence type="ECO:0000256" key="3">
    <source>
        <dbReference type="ARBA" id="ARBA00023012"/>
    </source>
</evidence>
<dbReference type="PATRIC" id="fig|1029756.8.peg.1481"/>
<protein>
    <submittedName>
        <fullName evidence="8">Fis family transcriptional regulator</fullName>
    </submittedName>
</protein>
<dbReference type="Gene3D" id="1.10.10.60">
    <property type="entry name" value="Homeodomain-like"/>
    <property type="match status" value="1"/>
</dbReference>
<dbReference type="PANTHER" id="PTHR32071:SF77">
    <property type="entry name" value="TRANSCRIPTIONAL REGULATORY PROTEIN"/>
    <property type="match status" value="1"/>
</dbReference>
<evidence type="ECO:0000313" key="8">
    <source>
        <dbReference type="EMBL" id="AHB48184.1"/>
    </source>
</evidence>
<dbReference type="Pfam" id="PF00158">
    <property type="entry name" value="Sigma54_activat"/>
    <property type="match status" value="1"/>
</dbReference>
<evidence type="ECO:0000256" key="4">
    <source>
        <dbReference type="ARBA" id="ARBA00023015"/>
    </source>
</evidence>
<dbReference type="AlphaFoldDB" id="V5SDZ9"/>
<keyword evidence="9" id="KW-1185">Reference proteome</keyword>
<dbReference type="SUPFAM" id="SSF52540">
    <property type="entry name" value="P-loop containing nucleoside triphosphate hydrolases"/>
    <property type="match status" value="1"/>
</dbReference>
<gene>
    <name evidence="8" type="ORF">W911_07070</name>
</gene>
<feature type="domain" description="Sigma-54 factor interaction" evidence="7">
    <location>
        <begin position="348"/>
        <end position="578"/>
    </location>
</feature>
<proteinExistence type="predicted"/>
<dbReference type="SUPFAM" id="SSF55781">
    <property type="entry name" value="GAF domain-like"/>
    <property type="match status" value="1"/>
</dbReference>